<comment type="caution">
    <text evidence="11">The sequence shown here is derived from an EMBL/GenBank/DDBJ whole genome shotgun (WGS) entry which is preliminary data.</text>
</comment>
<evidence type="ECO:0000256" key="3">
    <source>
        <dbReference type="ARBA" id="ARBA00009914"/>
    </source>
</evidence>
<keyword evidence="4" id="KW-0158">Chromosome</keyword>
<evidence type="ECO:0000256" key="7">
    <source>
        <dbReference type="ARBA" id="ARBA00023242"/>
    </source>
</evidence>
<feature type="domain" description="Borealin N-terminal" evidence="10">
    <location>
        <begin position="28"/>
        <end position="80"/>
    </location>
</feature>
<dbReference type="Gene3D" id="6.10.250.1900">
    <property type="match status" value="1"/>
</dbReference>
<organism evidence="11 12">
    <name type="scientific">Ataeniobius toweri</name>
    <dbReference type="NCBI Taxonomy" id="208326"/>
    <lineage>
        <taxon>Eukaryota</taxon>
        <taxon>Metazoa</taxon>
        <taxon>Chordata</taxon>
        <taxon>Craniata</taxon>
        <taxon>Vertebrata</taxon>
        <taxon>Euteleostomi</taxon>
        <taxon>Actinopterygii</taxon>
        <taxon>Neopterygii</taxon>
        <taxon>Teleostei</taxon>
        <taxon>Neoteleostei</taxon>
        <taxon>Acanthomorphata</taxon>
        <taxon>Ovalentaria</taxon>
        <taxon>Atherinomorphae</taxon>
        <taxon>Cyprinodontiformes</taxon>
        <taxon>Goodeidae</taxon>
        <taxon>Ataeniobius</taxon>
    </lineage>
</organism>
<dbReference type="EMBL" id="JAHUTI010033499">
    <property type="protein sequence ID" value="MED6243364.1"/>
    <property type="molecule type" value="Genomic_DNA"/>
</dbReference>
<proteinExistence type="inferred from homology"/>
<evidence type="ECO:0000256" key="1">
    <source>
        <dbReference type="ARBA" id="ARBA00004123"/>
    </source>
</evidence>
<gene>
    <name evidence="11" type="primary">CDCA9</name>
    <name evidence="11" type="ORF">ATANTOWER_019121</name>
</gene>
<evidence type="ECO:0000313" key="11">
    <source>
        <dbReference type="EMBL" id="MED6243364.1"/>
    </source>
</evidence>
<dbReference type="InterPro" id="IPR018867">
    <property type="entry name" value="Cell_div_borealin"/>
</dbReference>
<keyword evidence="8" id="KW-0131">Cell cycle</keyword>
<keyword evidence="5" id="KW-0132">Cell division</keyword>
<evidence type="ECO:0000256" key="8">
    <source>
        <dbReference type="ARBA" id="ARBA00023306"/>
    </source>
</evidence>
<dbReference type="PANTHER" id="PTHR16040">
    <property type="entry name" value="AUSTRALIN, ISOFORM A-RELATED"/>
    <property type="match status" value="1"/>
</dbReference>
<sequence length="81" mass="9653">MPSRRTKLEGNIENKLQLSQEMRQKRLTLFIQQFEKEAQDRINYLEFKLESLLATVDKVFKVELMKMPPSLQNTLIRDLIS</sequence>
<evidence type="ECO:0000256" key="9">
    <source>
        <dbReference type="ARBA" id="ARBA00023328"/>
    </source>
</evidence>
<comment type="similarity">
    <text evidence="3">Belongs to the borealin family.</text>
</comment>
<reference evidence="11 12" key="1">
    <citation type="submission" date="2021-07" db="EMBL/GenBank/DDBJ databases">
        <authorList>
            <person name="Palmer J.M."/>
        </authorList>
    </citation>
    <scope>NUCLEOTIDE SEQUENCE [LARGE SCALE GENOMIC DNA]</scope>
    <source>
        <strain evidence="11 12">AT_MEX2019</strain>
        <tissue evidence="11">Muscle</tissue>
    </source>
</reference>
<keyword evidence="7" id="KW-0539">Nucleus</keyword>
<evidence type="ECO:0000256" key="6">
    <source>
        <dbReference type="ARBA" id="ARBA00022776"/>
    </source>
</evidence>
<feature type="non-terminal residue" evidence="11">
    <location>
        <position position="81"/>
    </location>
</feature>
<evidence type="ECO:0000256" key="2">
    <source>
        <dbReference type="ARBA" id="ARBA00004584"/>
    </source>
</evidence>
<name>A0ABU7AZB4_9TELE</name>
<comment type="subcellular location">
    <subcellularLocation>
        <location evidence="2">Chromosome</location>
        <location evidence="2">Centromere</location>
    </subcellularLocation>
    <subcellularLocation>
        <location evidence="1">Nucleus</location>
    </subcellularLocation>
</comment>
<keyword evidence="6" id="KW-0498">Mitosis</keyword>
<evidence type="ECO:0000259" key="10">
    <source>
        <dbReference type="Pfam" id="PF10444"/>
    </source>
</evidence>
<dbReference type="Proteomes" id="UP001345963">
    <property type="component" value="Unassembled WGS sequence"/>
</dbReference>
<protein>
    <submittedName>
        <fullName evidence="11">Borealin-2</fullName>
    </submittedName>
</protein>
<dbReference type="PANTHER" id="PTHR16040:SF10">
    <property type="entry name" value="BOREALIN-2"/>
    <property type="match status" value="1"/>
</dbReference>
<keyword evidence="9" id="KW-0137">Centromere</keyword>
<accession>A0ABU7AZB4</accession>
<evidence type="ECO:0000256" key="4">
    <source>
        <dbReference type="ARBA" id="ARBA00022454"/>
    </source>
</evidence>
<dbReference type="Pfam" id="PF10444">
    <property type="entry name" value="Nbl1_Borealin_N"/>
    <property type="match status" value="1"/>
</dbReference>
<dbReference type="InterPro" id="IPR018851">
    <property type="entry name" value="Borealin_N"/>
</dbReference>
<evidence type="ECO:0000313" key="12">
    <source>
        <dbReference type="Proteomes" id="UP001345963"/>
    </source>
</evidence>
<evidence type="ECO:0000256" key="5">
    <source>
        <dbReference type="ARBA" id="ARBA00022618"/>
    </source>
</evidence>
<keyword evidence="12" id="KW-1185">Reference proteome</keyword>